<dbReference type="GO" id="GO:0022857">
    <property type="term" value="F:transmembrane transporter activity"/>
    <property type="evidence" value="ECO:0007669"/>
    <property type="project" value="InterPro"/>
</dbReference>
<gene>
    <name evidence="9" type="ORF">METZ01_LOCUS36839</name>
</gene>
<evidence type="ECO:0000256" key="6">
    <source>
        <dbReference type="ARBA" id="ARBA00023136"/>
    </source>
</evidence>
<keyword evidence="5 7" id="KW-1133">Transmembrane helix</keyword>
<dbReference type="SUPFAM" id="SSF103473">
    <property type="entry name" value="MFS general substrate transporter"/>
    <property type="match status" value="1"/>
</dbReference>
<feature type="transmembrane region" description="Helical" evidence="7">
    <location>
        <begin position="321"/>
        <end position="345"/>
    </location>
</feature>
<feature type="transmembrane region" description="Helical" evidence="7">
    <location>
        <begin position="116"/>
        <end position="132"/>
    </location>
</feature>
<dbReference type="AlphaFoldDB" id="A0A381QX33"/>
<evidence type="ECO:0000256" key="4">
    <source>
        <dbReference type="ARBA" id="ARBA00022692"/>
    </source>
</evidence>
<feature type="transmembrane region" description="Helical" evidence="7">
    <location>
        <begin position="26"/>
        <end position="50"/>
    </location>
</feature>
<feature type="transmembrane region" description="Helical" evidence="7">
    <location>
        <begin position="225"/>
        <end position="249"/>
    </location>
</feature>
<protein>
    <recommendedName>
        <fullName evidence="8">Major facilitator superfamily (MFS) profile domain-containing protein</fullName>
    </recommendedName>
</protein>
<proteinExistence type="predicted"/>
<dbReference type="PANTHER" id="PTHR23513:SF6">
    <property type="entry name" value="MAJOR FACILITATOR SUPERFAMILY ASSOCIATED DOMAIN-CONTAINING PROTEIN"/>
    <property type="match status" value="1"/>
</dbReference>
<dbReference type="PROSITE" id="PS50850">
    <property type="entry name" value="MFS"/>
    <property type="match status" value="1"/>
</dbReference>
<evidence type="ECO:0000256" key="2">
    <source>
        <dbReference type="ARBA" id="ARBA00022448"/>
    </source>
</evidence>
<feature type="transmembrane region" description="Helical" evidence="7">
    <location>
        <begin position="89"/>
        <end position="110"/>
    </location>
</feature>
<keyword evidence="3" id="KW-1003">Cell membrane</keyword>
<keyword evidence="4 7" id="KW-0812">Transmembrane</keyword>
<feature type="transmembrane region" description="Helical" evidence="7">
    <location>
        <begin position="184"/>
        <end position="204"/>
    </location>
</feature>
<organism evidence="9">
    <name type="scientific">marine metagenome</name>
    <dbReference type="NCBI Taxonomy" id="408172"/>
    <lineage>
        <taxon>unclassified sequences</taxon>
        <taxon>metagenomes</taxon>
        <taxon>ecological metagenomes</taxon>
    </lineage>
</organism>
<evidence type="ECO:0000256" key="3">
    <source>
        <dbReference type="ARBA" id="ARBA00022475"/>
    </source>
</evidence>
<dbReference type="Gene3D" id="1.20.1250.20">
    <property type="entry name" value="MFS general substrate transporter like domains"/>
    <property type="match status" value="2"/>
</dbReference>
<dbReference type="GO" id="GO:0005886">
    <property type="term" value="C:plasma membrane"/>
    <property type="evidence" value="ECO:0007669"/>
    <property type="project" value="UniProtKB-SubCell"/>
</dbReference>
<evidence type="ECO:0000256" key="7">
    <source>
        <dbReference type="SAM" id="Phobius"/>
    </source>
</evidence>
<feature type="transmembrane region" description="Helical" evidence="7">
    <location>
        <begin position="382"/>
        <end position="404"/>
    </location>
</feature>
<evidence type="ECO:0000259" key="8">
    <source>
        <dbReference type="PROSITE" id="PS50850"/>
    </source>
</evidence>
<feature type="transmembrane region" description="Helical" evidence="7">
    <location>
        <begin position="357"/>
        <end position="376"/>
    </location>
</feature>
<keyword evidence="6 7" id="KW-0472">Membrane</keyword>
<feature type="transmembrane region" description="Helical" evidence="7">
    <location>
        <begin position="298"/>
        <end position="315"/>
    </location>
</feature>
<accession>A0A381QX33</accession>
<dbReference type="Pfam" id="PF05977">
    <property type="entry name" value="MFS_3"/>
    <property type="match status" value="1"/>
</dbReference>
<name>A0A381QX33_9ZZZZ</name>
<feature type="transmembrane region" description="Helical" evidence="7">
    <location>
        <begin position="56"/>
        <end position="77"/>
    </location>
</feature>
<comment type="subcellular location">
    <subcellularLocation>
        <location evidence="1">Cell membrane</location>
        <topology evidence="1">Multi-pass membrane protein</topology>
    </subcellularLocation>
</comment>
<feature type="domain" description="Major facilitator superfamily (MFS) profile" evidence="8">
    <location>
        <begin position="1"/>
        <end position="410"/>
    </location>
</feature>
<evidence type="ECO:0000256" key="5">
    <source>
        <dbReference type="ARBA" id="ARBA00022989"/>
    </source>
</evidence>
<dbReference type="CDD" id="cd06173">
    <property type="entry name" value="MFS_MefA_like"/>
    <property type="match status" value="1"/>
</dbReference>
<keyword evidence="2" id="KW-0813">Transport</keyword>
<dbReference type="InterPro" id="IPR010290">
    <property type="entry name" value="TM_effector"/>
</dbReference>
<dbReference type="InterPro" id="IPR036259">
    <property type="entry name" value="MFS_trans_sf"/>
</dbReference>
<dbReference type="PANTHER" id="PTHR23513">
    <property type="entry name" value="INTEGRAL MEMBRANE EFFLUX PROTEIN-RELATED"/>
    <property type="match status" value="1"/>
</dbReference>
<evidence type="ECO:0000256" key="1">
    <source>
        <dbReference type="ARBA" id="ARBA00004651"/>
    </source>
</evidence>
<feature type="transmembrane region" description="Helical" evidence="7">
    <location>
        <begin position="269"/>
        <end position="286"/>
    </location>
</feature>
<evidence type="ECO:0000313" key="9">
    <source>
        <dbReference type="EMBL" id="SUZ83985.1"/>
    </source>
</evidence>
<sequence>VVYSQTSEVRRRFQVLSAFRNRNFRWFWLNGATQAMAQGMQFLILGWLVLEISSSSYQLGLVIFAFGLPSMFFALLGGIIADRADRIKLLISTRFCVSVLIFALAALRIFDLLEIWHVYTIVLLLGVIQGLNGPARMAVVPDLVNRDGISNAIALHSMVHQTGQIIGPAVAGGIIELAGIGPTLLVNGGLYLSGIVFLILIRGLPSRTGSGKVRVLEDFRAGLRCIRATPVLYTVIGITLAFAFFAVSYRQVMPAFTKEVLEIGAGQTGFLLLAAGLGSLFGNLILASLGDFRHKARLLMASVLLLSVVLTLFAWSPWYWASWVILLFVGATSFGFFTPLSNILIQLNVPSELRGRVLSILQIAPAVHYLGALPLAVAADIISWPVAITGGAAGSLIVALWLGVWRPVLRHSEY</sequence>
<feature type="non-terminal residue" evidence="9">
    <location>
        <position position="1"/>
    </location>
</feature>
<dbReference type="EMBL" id="UINC01001575">
    <property type="protein sequence ID" value="SUZ83985.1"/>
    <property type="molecule type" value="Genomic_DNA"/>
</dbReference>
<reference evidence="9" key="1">
    <citation type="submission" date="2018-05" db="EMBL/GenBank/DDBJ databases">
        <authorList>
            <person name="Lanie J.A."/>
            <person name="Ng W.-L."/>
            <person name="Kazmierczak K.M."/>
            <person name="Andrzejewski T.M."/>
            <person name="Davidsen T.M."/>
            <person name="Wayne K.J."/>
            <person name="Tettelin H."/>
            <person name="Glass J.I."/>
            <person name="Rusch D."/>
            <person name="Podicherti R."/>
            <person name="Tsui H.-C.T."/>
            <person name="Winkler M.E."/>
        </authorList>
    </citation>
    <scope>NUCLEOTIDE SEQUENCE</scope>
</reference>
<dbReference type="InterPro" id="IPR020846">
    <property type="entry name" value="MFS_dom"/>
</dbReference>
<feature type="transmembrane region" description="Helical" evidence="7">
    <location>
        <begin position="153"/>
        <end position="178"/>
    </location>
</feature>